<keyword evidence="3" id="KW-0408">Iron</keyword>
<dbReference type="InterPro" id="IPR014349">
    <property type="entry name" value="Rieske_Fe-S_prot"/>
</dbReference>
<reference evidence="7 8" key="1">
    <citation type="submission" date="2024-03" db="EMBL/GenBank/DDBJ databases">
        <title>Chitinophaga caseinilytica sp. nov., a casein hydrolysing bacterium isolated from forest soil.</title>
        <authorList>
            <person name="Lee D.S."/>
            <person name="Han D.M."/>
            <person name="Baek J.H."/>
            <person name="Choi D.G."/>
            <person name="Jeon J.H."/>
            <person name="Jeon C.O."/>
        </authorList>
    </citation>
    <scope>NUCLEOTIDE SEQUENCE [LARGE SCALE GENOMIC DNA]</scope>
    <source>
        <strain evidence="7 8">KACC 19118</strain>
    </source>
</reference>
<protein>
    <submittedName>
        <fullName evidence="7">Rieske (2Fe-2S) protein</fullName>
    </submittedName>
</protein>
<evidence type="ECO:0000256" key="1">
    <source>
        <dbReference type="ARBA" id="ARBA00022714"/>
    </source>
</evidence>
<evidence type="ECO:0000259" key="6">
    <source>
        <dbReference type="PROSITE" id="PS51296"/>
    </source>
</evidence>
<dbReference type="Pfam" id="PF00355">
    <property type="entry name" value="Rieske"/>
    <property type="match status" value="1"/>
</dbReference>
<dbReference type="RefSeq" id="WP_341839499.1">
    <property type="nucleotide sequence ID" value="NZ_CP149792.1"/>
</dbReference>
<keyword evidence="4" id="KW-0411">Iron-sulfur</keyword>
<dbReference type="PANTHER" id="PTHR10134">
    <property type="entry name" value="CYTOCHROME B-C1 COMPLEX SUBUNIT RIESKE, MITOCHONDRIAL"/>
    <property type="match status" value="1"/>
</dbReference>
<evidence type="ECO:0000313" key="7">
    <source>
        <dbReference type="EMBL" id="WZN44731.1"/>
    </source>
</evidence>
<dbReference type="PROSITE" id="PS51296">
    <property type="entry name" value="RIESKE"/>
    <property type="match status" value="1"/>
</dbReference>
<dbReference type="EMBL" id="CP150096">
    <property type="protein sequence ID" value="WZN44731.1"/>
    <property type="molecule type" value="Genomic_DNA"/>
</dbReference>
<name>A0ABZ2YXJ6_9BACT</name>
<evidence type="ECO:0000256" key="3">
    <source>
        <dbReference type="ARBA" id="ARBA00023004"/>
    </source>
</evidence>
<evidence type="ECO:0000313" key="8">
    <source>
        <dbReference type="Proteomes" id="UP001449657"/>
    </source>
</evidence>
<evidence type="ECO:0000256" key="4">
    <source>
        <dbReference type="ARBA" id="ARBA00023014"/>
    </source>
</evidence>
<dbReference type="PROSITE" id="PS51257">
    <property type="entry name" value="PROKAR_LIPOPROTEIN"/>
    <property type="match status" value="1"/>
</dbReference>
<dbReference type="InterPro" id="IPR017941">
    <property type="entry name" value="Rieske_2Fe-2S"/>
</dbReference>
<dbReference type="Gene3D" id="2.102.10.10">
    <property type="entry name" value="Rieske [2Fe-2S] iron-sulphur domain"/>
    <property type="match status" value="1"/>
</dbReference>
<keyword evidence="2" id="KW-0479">Metal-binding</keyword>
<accession>A0ABZ2YXJ6</accession>
<keyword evidence="8" id="KW-1185">Reference proteome</keyword>
<dbReference type="Proteomes" id="UP001449657">
    <property type="component" value="Chromosome"/>
</dbReference>
<evidence type="ECO:0000256" key="5">
    <source>
        <dbReference type="ARBA" id="ARBA00023157"/>
    </source>
</evidence>
<proteinExistence type="predicted"/>
<dbReference type="CDD" id="cd03467">
    <property type="entry name" value="Rieske"/>
    <property type="match status" value="1"/>
</dbReference>
<gene>
    <name evidence="7" type="ORF">WJU22_17690</name>
</gene>
<keyword evidence="1" id="KW-0001">2Fe-2S</keyword>
<evidence type="ECO:0000256" key="2">
    <source>
        <dbReference type="ARBA" id="ARBA00022723"/>
    </source>
</evidence>
<organism evidence="7 8">
    <name type="scientific">Chitinophaga caseinilytica</name>
    <dbReference type="NCBI Taxonomy" id="2267521"/>
    <lineage>
        <taxon>Bacteria</taxon>
        <taxon>Pseudomonadati</taxon>
        <taxon>Bacteroidota</taxon>
        <taxon>Chitinophagia</taxon>
        <taxon>Chitinophagales</taxon>
        <taxon>Chitinophagaceae</taxon>
        <taxon>Chitinophaga</taxon>
    </lineage>
</organism>
<feature type="domain" description="Rieske" evidence="6">
    <location>
        <begin position="50"/>
        <end position="147"/>
    </location>
</feature>
<dbReference type="SUPFAM" id="SSF50022">
    <property type="entry name" value="ISP domain"/>
    <property type="match status" value="1"/>
</dbReference>
<sequence>MERRDFLSGMSATLAVLCAGGLAACGGKGDDPAPVNPPGGGGGGGNNVKLTVNLANDLTAVGSFMIGSGVVLIRLAAGNVPASFAAFTSTCTHMGCTLSTYNAGKIVCGSTCGHGSQFNTDGSVANGPATNPLPKYTVNINGTTLTVT</sequence>
<dbReference type="InterPro" id="IPR036922">
    <property type="entry name" value="Rieske_2Fe-2S_sf"/>
</dbReference>
<keyword evidence="5" id="KW-1015">Disulfide bond</keyword>